<protein>
    <submittedName>
        <fullName evidence="1">Uncharacterized protein</fullName>
    </submittedName>
</protein>
<accession>A0A8J5MYG7</accession>
<gene>
    <name evidence="1" type="ORF">Hamer_G010136</name>
</gene>
<keyword evidence="2" id="KW-1185">Reference proteome</keyword>
<comment type="caution">
    <text evidence="1">The sequence shown here is derived from an EMBL/GenBank/DDBJ whole genome shotgun (WGS) entry which is preliminary data.</text>
</comment>
<dbReference type="AlphaFoldDB" id="A0A8J5MYG7"/>
<evidence type="ECO:0000313" key="2">
    <source>
        <dbReference type="Proteomes" id="UP000747542"/>
    </source>
</evidence>
<reference evidence="1" key="1">
    <citation type="journal article" date="2021" name="Sci. Adv.">
        <title>The American lobster genome reveals insights on longevity, neural, and immune adaptations.</title>
        <authorList>
            <person name="Polinski J.M."/>
            <person name="Zimin A.V."/>
            <person name="Clark K.F."/>
            <person name="Kohn A.B."/>
            <person name="Sadowski N."/>
            <person name="Timp W."/>
            <person name="Ptitsyn A."/>
            <person name="Khanna P."/>
            <person name="Romanova D.Y."/>
            <person name="Williams P."/>
            <person name="Greenwood S.J."/>
            <person name="Moroz L.L."/>
            <person name="Walt D.R."/>
            <person name="Bodnar A.G."/>
        </authorList>
    </citation>
    <scope>NUCLEOTIDE SEQUENCE</scope>
    <source>
        <strain evidence="1">GMGI-L3</strain>
    </source>
</reference>
<name>A0A8J5MYG7_HOMAM</name>
<evidence type="ECO:0000313" key="1">
    <source>
        <dbReference type="EMBL" id="KAG7167749.1"/>
    </source>
</evidence>
<sequence length="108" mass="12157">MEHAPETTVNPIRVDRGSCSLATRTIRSFYKSCLGFYLLLENSIATIPFLLQFYRGVKEMLAANNLPDMEFPNDVPSSEVFNLIYKPAETTSQAHVTQPQATSDNTRK</sequence>
<dbReference type="Proteomes" id="UP000747542">
    <property type="component" value="Unassembled WGS sequence"/>
</dbReference>
<proteinExistence type="predicted"/>
<dbReference type="EMBL" id="JAHLQT010021257">
    <property type="protein sequence ID" value="KAG7167749.1"/>
    <property type="molecule type" value="Genomic_DNA"/>
</dbReference>
<organism evidence="1 2">
    <name type="scientific">Homarus americanus</name>
    <name type="common">American lobster</name>
    <dbReference type="NCBI Taxonomy" id="6706"/>
    <lineage>
        <taxon>Eukaryota</taxon>
        <taxon>Metazoa</taxon>
        <taxon>Ecdysozoa</taxon>
        <taxon>Arthropoda</taxon>
        <taxon>Crustacea</taxon>
        <taxon>Multicrustacea</taxon>
        <taxon>Malacostraca</taxon>
        <taxon>Eumalacostraca</taxon>
        <taxon>Eucarida</taxon>
        <taxon>Decapoda</taxon>
        <taxon>Pleocyemata</taxon>
        <taxon>Astacidea</taxon>
        <taxon>Nephropoidea</taxon>
        <taxon>Nephropidae</taxon>
        <taxon>Homarus</taxon>
    </lineage>
</organism>